<gene>
    <name evidence="1" type="ORF">SAMN04488542_1388</name>
</gene>
<evidence type="ECO:0000313" key="1">
    <source>
        <dbReference type="EMBL" id="SDG36128.1"/>
    </source>
</evidence>
<reference evidence="1 2" key="1">
    <citation type="submission" date="2016-10" db="EMBL/GenBank/DDBJ databases">
        <authorList>
            <person name="de Groot N.N."/>
        </authorList>
    </citation>
    <scope>NUCLEOTIDE SEQUENCE [LARGE SCALE GENOMIC DNA]</scope>
    <source>
        <strain evidence="1 2">DSM 28129</strain>
    </source>
</reference>
<keyword evidence="2" id="KW-1185">Reference proteome</keyword>
<dbReference type="AlphaFoldDB" id="A0A1G7TLC7"/>
<sequence>MTKEEVEELYGNGTDNSSEGCEGCEIYFSYPELNISGQYSETLDRMNKDRDIDDSKSPKVKKLATFKDEYFYNYYYKGNVYIGLSPENAF</sequence>
<dbReference type="Proteomes" id="UP000198972">
    <property type="component" value="Unassembled WGS sequence"/>
</dbReference>
<dbReference type="OrthoDB" id="2679497at2"/>
<name>A0A1G7TLC7_9BACL</name>
<proteinExistence type="predicted"/>
<organism evidence="1 2">
    <name type="scientific">Fontibacillus panacisegetis</name>
    <dbReference type="NCBI Taxonomy" id="670482"/>
    <lineage>
        <taxon>Bacteria</taxon>
        <taxon>Bacillati</taxon>
        <taxon>Bacillota</taxon>
        <taxon>Bacilli</taxon>
        <taxon>Bacillales</taxon>
        <taxon>Paenibacillaceae</taxon>
        <taxon>Fontibacillus</taxon>
    </lineage>
</organism>
<dbReference type="EMBL" id="FNBG01000038">
    <property type="protein sequence ID" value="SDG36128.1"/>
    <property type="molecule type" value="Genomic_DNA"/>
</dbReference>
<dbReference type="RefSeq" id="WP_091235686.1">
    <property type="nucleotide sequence ID" value="NZ_FNBG01000038.1"/>
</dbReference>
<accession>A0A1G7TLC7</accession>
<evidence type="ECO:0000313" key="2">
    <source>
        <dbReference type="Proteomes" id="UP000198972"/>
    </source>
</evidence>
<protein>
    <submittedName>
        <fullName evidence="1">Uncharacterized protein</fullName>
    </submittedName>
</protein>